<sequence>MQQLIAQCEFVLSRSGYTTVMEMLALQKKALLIPTPGQTEQEYLAQRLTSQHWCYSCFQHDDLLSHLLLAEAFNYQLPQIQPHQLTGAIEAL</sequence>
<gene>
    <name evidence="2" type="ORF">GCM10011379_44650</name>
</gene>
<dbReference type="Gene3D" id="3.40.50.2000">
    <property type="entry name" value="Glycogen Phosphorylase B"/>
    <property type="match status" value="1"/>
</dbReference>
<dbReference type="Proteomes" id="UP000627292">
    <property type="component" value="Unassembled WGS sequence"/>
</dbReference>
<feature type="domain" description="Glycosyl transferase family 28 C-terminal" evidence="1">
    <location>
        <begin position="1"/>
        <end position="61"/>
    </location>
</feature>
<dbReference type="Pfam" id="PF04101">
    <property type="entry name" value="Glyco_tran_28_C"/>
    <property type="match status" value="1"/>
</dbReference>
<evidence type="ECO:0000313" key="2">
    <source>
        <dbReference type="EMBL" id="GGH77782.1"/>
    </source>
</evidence>
<reference evidence="2" key="2">
    <citation type="submission" date="2020-09" db="EMBL/GenBank/DDBJ databases">
        <authorList>
            <person name="Sun Q."/>
            <person name="Zhou Y."/>
        </authorList>
    </citation>
    <scope>NUCLEOTIDE SEQUENCE</scope>
    <source>
        <strain evidence="2">CGMCC 1.15290</strain>
    </source>
</reference>
<proteinExistence type="predicted"/>
<keyword evidence="3" id="KW-1185">Reference proteome</keyword>
<dbReference type="InterPro" id="IPR007235">
    <property type="entry name" value="Glyco_trans_28_C"/>
</dbReference>
<comment type="caution">
    <text evidence="2">The sequence shown here is derived from an EMBL/GenBank/DDBJ whole genome shotgun (WGS) entry which is preliminary data.</text>
</comment>
<dbReference type="EMBL" id="BMIB01000004">
    <property type="protein sequence ID" value="GGH77782.1"/>
    <property type="molecule type" value="Genomic_DNA"/>
</dbReference>
<dbReference type="GO" id="GO:0016758">
    <property type="term" value="F:hexosyltransferase activity"/>
    <property type="evidence" value="ECO:0007669"/>
    <property type="project" value="InterPro"/>
</dbReference>
<reference evidence="2" key="1">
    <citation type="journal article" date="2014" name="Int. J. Syst. Evol. Microbiol.">
        <title>Complete genome sequence of Corynebacterium casei LMG S-19264T (=DSM 44701T), isolated from a smear-ripened cheese.</title>
        <authorList>
            <consortium name="US DOE Joint Genome Institute (JGI-PGF)"/>
            <person name="Walter F."/>
            <person name="Albersmeier A."/>
            <person name="Kalinowski J."/>
            <person name="Ruckert C."/>
        </authorList>
    </citation>
    <scope>NUCLEOTIDE SEQUENCE</scope>
    <source>
        <strain evidence="2">CGMCC 1.15290</strain>
    </source>
</reference>
<accession>A0A917J226</accession>
<protein>
    <recommendedName>
        <fullName evidence="1">Glycosyl transferase family 28 C-terminal domain-containing protein</fullName>
    </recommendedName>
</protein>
<dbReference type="AlphaFoldDB" id="A0A917J226"/>
<dbReference type="SUPFAM" id="SSF53756">
    <property type="entry name" value="UDP-Glycosyltransferase/glycogen phosphorylase"/>
    <property type="match status" value="1"/>
</dbReference>
<evidence type="ECO:0000259" key="1">
    <source>
        <dbReference type="Pfam" id="PF04101"/>
    </source>
</evidence>
<organism evidence="2 3">
    <name type="scientific">Filimonas zeae</name>
    <dbReference type="NCBI Taxonomy" id="1737353"/>
    <lineage>
        <taxon>Bacteria</taxon>
        <taxon>Pseudomonadati</taxon>
        <taxon>Bacteroidota</taxon>
        <taxon>Chitinophagia</taxon>
        <taxon>Chitinophagales</taxon>
        <taxon>Chitinophagaceae</taxon>
        <taxon>Filimonas</taxon>
    </lineage>
</organism>
<evidence type="ECO:0000313" key="3">
    <source>
        <dbReference type="Proteomes" id="UP000627292"/>
    </source>
</evidence>
<name>A0A917J226_9BACT</name>